<feature type="transmembrane region" description="Helical" evidence="1">
    <location>
        <begin position="179"/>
        <end position="196"/>
    </location>
</feature>
<feature type="transmembrane region" description="Helical" evidence="1">
    <location>
        <begin position="44"/>
        <end position="69"/>
    </location>
</feature>
<reference evidence="2 3" key="1">
    <citation type="submission" date="2016-09" db="EMBL/GenBank/DDBJ databases">
        <authorList>
            <person name="Capua I."/>
            <person name="De Benedictis P."/>
            <person name="Joannis T."/>
            <person name="Lombin L.H."/>
            <person name="Cattoli G."/>
        </authorList>
    </citation>
    <scope>NUCLEOTIDE SEQUENCE [LARGE SCALE GENOMIC DNA]</scope>
    <source>
        <strain evidence="2 3">GB001</strain>
    </source>
</reference>
<dbReference type="EMBL" id="FMIQ01000081">
    <property type="protein sequence ID" value="SCM54766.1"/>
    <property type="molecule type" value="Genomic_DNA"/>
</dbReference>
<dbReference type="GO" id="GO:0009389">
    <property type="term" value="F:dimethyl sulfoxide reductase activity"/>
    <property type="evidence" value="ECO:0007669"/>
    <property type="project" value="TreeGrafter"/>
</dbReference>
<protein>
    <submittedName>
        <fullName evidence="2">Anaerobic dimethyl sulfoxide reductase subunit C (DMSO reductase anchor subunit)</fullName>
    </submittedName>
</protein>
<keyword evidence="1" id="KW-1133">Transmembrane helix</keyword>
<dbReference type="InterPro" id="IPR007059">
    <property type="entry name" value="DmsC"/>
</dbReference>
<dbReference type="Proteomes" id="UP000094844">
    <property type="component" value="Unassembled WGS sequence"/>
</dbReference>
<feature type="transmembrane region" description="Helical" evidence="1">
    <location>
        <begin position="116"/>
        <end position="136"/>
    </location>
</feature>
<proteinExistence type="predicted"/>
<dbReference type="AlphaFoldDB" id="A0A1C6Z6M4"/>
<feature type="transmembrane region" description="Helical" evidence="1">
    <location>
        <begin position="89"/>
        <end position="109"/>
    </location>
</feature>
<gene>
    <name evidence="2" type="ORF">BN1044_04277</name>
</gene>
<feature type="transmembrane region" description="Helical" evidence="1">
    <location>
        <begin position="258"/>
        <end position="279"/>
    </location>
</feature>
<feature type="transmembrane region" description="Helical" evidence="1">
    <location>
        <begin position="148"/>
        <end position="167"/>
    </location>
</feature>
<evidence type="ECO:0000256" key="1">
    <source>
        <dbReference type="SAM" id="Phobius"/>
    </source>
</evidence>
<dbReference type="PANTHER" id="PTHR38095:SF2">
    <property type="entry name" value="ANAEROBIC DIMETHYL SULFOXIDE REDUCTASE CHAIN C"/>
    <property type="match status" value="1"/>
</dbReference>
<organism evidence="2 3">
    <name type="scientific">Hafnia alvei</name>
    <dbReference type="NCBI Taxonomy" id="569"/>
    <lineage>
        <taxon>Bacteria</taxon>
        <taxon>Pseudomonadati</taxon>
        <taxon>Pseudomonadota</taxon>
        <taxon>Gammaproteobacteria</taxon>
        <taxon>Enterobacterales</taxon>
        <taxon>Hafniaceae</taxon>
        <taxon>Hafnia</taxon>
    </lineage>
</organism>
<keyword evidence="1" id="KW-0812">Transmembrane</keyword>
<feature type="transmembrane region" description="Helical" evidence="1">
    <location>
        <begin position="230"/>
        <end position="251"/>
    </location>
</feature>
<feature type="transmembrane region" description="Helical" evidence="1">
    <location>
        <begin position="6"/>
        <end position="32"/>
    </location>
</feature>
<dbReference type="GO" id="GO:0009390">
    <property type="term" value="C:dimethyl sulfoxide reductase complex"/>
    <property type="evidence" value="ECO:0007669"/>
    <property type="project" value="TreeGrafter"/>
</dbReference>
<dbReference type="PANTHER" id="PTHR38095">
    <property type="entry name" value="ANAEROBIC DIMETHYL SULFOXIDE REDUCTASE CHAIN YNFH"/>
    <property type="match status" value="1"/>
</dbReference>
<evidence type="ECO:0000313" key="3">
    <source>
        <dbReference type="Proteomes" id="UP000094844"/>
    </source>
</evidence>
<accession>A0A1C6Z6M4</accession>
<name>A0A1C6Z6M4_HAFAL</name>
<dbReference type="RefSeq" id="WP_211095759.1">
    <property type="nucleotide sequence ID" value="NZ_FMIQ01000081.1"/>
</dbReference>
<dbReference type="GO" id="GO:0019645">
    <property type="term" value="P:anaerobic electron transport chain"/>
    <property type="evidence" value="ECO:0007669"/>
    <property type="project" value="InterPro"/>
</dbReference>
<evidence type="ECO:0000313" key="2">
    <source>
        <dbReference type="EMBL" id="SCM54766.1"/>
    </source>
</evidence>
<sequence length="280" mass="30797">MIVQEWPLIFFTLLVQGSVGTTVLLSLILLFAGHSLDQAQRRRFLLAPLIIAVVAGGCGLIASTLHLGYPLNAFNALRHFSSSWLSREIIFASLYLAAVGIAAVLALFLRKVCLPLLLVGSVLGLIDVYCMGAIYTHTTIATWTHLNTWFMFFGAVLSIGSAVGIWLSAKLNDKFRQRVTASALAVMTVSILVRLLEQMSYFSYLSQAKISQMVTFPHQPLVIFDQLRTLYFASWVLLLVGIALMGMSIYACKRRSMVVLGGCAVIVAEVLLRVVFFTLS</sequence>
<keyword evidence="1" id="KW-0472">Membrane</keyword>
<dbReference type="GO" id="GO:0005886">
    <property type="term" value="C:plasma membrane"/>
    <property type="evidence" value="ECO:0007669"/>
    <property type="project" value="TreeGrafter"/>
</dbReference>
<dbReference type="Pfam" id="PF04976">
    <property type="entry name" value="DmsC"/>
    <property type="match status" value="1"/>
</dbReference>